<dbReference type="EMBL" id="JACHFY010000004">
    <property type="protein sequence ID" value="MBB5253314.1"/>
    <property type="molecule type" value="Genomic_DNA"/>
</dbReference>
<dbReference type="KEGG" id="soh:D1869_10990"/>
<sequence length="262" mass="30272">MKVFKVKGIKIFYDEKLDGGGTSFGQLYVPIIRRLIGKSKTCFEAFSGPAFIGFSLLAHGLCEELVVADINPEAINYVKLTVNENKLEDKVRYYISDVLDGIPEGEKFDLVVGNPPHFNESTLENYCRRATCDQIDLLKSYDSGWNLHRRFYLNIRKFLNDKANVILVENSEGSNVKDFLEMINEGGLKYVRVIKPETEDIIYTSYIHIRGLNLNVGISRRVKRLPYGIYKLAFPFGEKTHYKPLIDYINFMSKFYFIWSRT</sequence>
<dbReference type="Gene3D" id="3.40.50.150">
    <property type="entry name" value="Vaccinia Virus protein VP39"/>
    <property type="match status" value="1"/>
</dbReference>
<dbReference type="AlphaFoldDB" id="A0A650CIP1"/>
<reference evidence="3 4" key="1">
    <citation type="submission" date="2019-10" db="EMBL/GenBank/DDBJ databases">
        <title>Genome Sequences from Six Type Strain Members of the Archaeal Family Sulfolobaceae: Acidianus ambivalens, Acidianus infernus, Metallosphaera prunae, Stygiolobus azoricus, Sulfolobus metallicus, and Sulfurisphaera ohwakuensis.</title>
        <authorList>
            <person name="Counts J.A."/>
            <person name="Kelly R.M."/>
        </authorList>
    </citation>
    <scope>NUCLEOTIDE SEQUENCE [LARGE SCALE GENOMIC DNA]</scope>
    <source>
        <strain evidence="3 4">TA-1</strain>
    </source>
</reference>
<accession>A0A650CIP1</accession>
<dbReference type="EMBL" id="CP045484">
    <property type="protein sequence ID" value="QGR17643.1"/>
    <property type="molecule type" value="Genomic_DNA"/>
</dbReference>
<organism evidence="3 4">
    <name type="scientific">Sulfurisphaera ohwakuensis</name>
    <dbReference type="NCBI Taxonomy" id="69656"/>
    <lineage>
        <taxon>Archaea</taxon>
        <taxon>Thermoproteota</taxon>
        <taxon>Thermoprotei</taxon>
        <taxon>Sulfolobales</taxon>
        <taxon>Sulfolobaceae</taxon>
        <taxon>Sulfurisphaera</taxon>
    </lineage>
</organism>
<dbReference type="InterPro" id="IPR029063">
    <property type="entry name" value="SAM-dependent_MTases_sf"/>
</dbReference>
<gene>
    <name evidence="3" type="ORF">D1869_10990</name>
    <name evidence="2" type="ORF">HNQ62_001075</name>
</gene>
<evidence type="ECO:0000313" key="4">
    <source>
        <dbReference type="Proteomes" id="UP000427373"/>
    </source>
</evidence>
<evidence type="ECO:0000313" key="5">
    <source>
        <dbReference type="Proteomes" id="UP000582213"/>
    </source>
</evidence>
<keyword evidence="3" id="KW-0808">Transferase</keyword>
<evidence type="ECO:0000259" key="1">
    <source>
        <dbReference type="Pfam" id="PF05175"/>
    </source>
</evidence>
<evidence type="ECO:0000313" key="3">
    <source>
        <dbReference type="EMBL" id="QGR17643.1"/>
    </source>
</evidence>
<dbReference type="Pfam" id="PF05175">
    <property type="entry name" value="MTS"/>
    <property type="match status" value="1"/>
</dbReference>
<protein>
    <submittedName>
        <fullName evidence="2">16S rRNA G966 N2-methylase RsmD</fullName>
    </submittedName>
    <submittedName>
        <fullName evidence="3">Methyltransferase</fullName>
    </submittedName>
</protein>
<dbReference type="GeneID" id="42801775"/>
<proteinExistence type="predicted"/>
<keyword evidence="3" id="KW-0489">Methyltransferase</keyword>
<evidence type="ECO:0000313" key="2">
    <source>
        <dbReference type="EMBL" id="MBB5253314.1"/>
    </source>
</evidence>
<dbReference type="CDD" id="cd02440">
    <property type="entry name" value="AdoMet_MTases"/>
    <property type="match status" value="1"/>
</dbReference>
<name>A0A650CIP1_SULOH</name>
<dbReference type="RefSeq" id="WP_156015123.1">
    <property type="nucleotide sequence ID" value="NZ_CP045484.1"/>
</dbReference>
<feature type="domain" description="Methyltransferase small" evidence="1">
    <location>
        <begin position="47"/>
        <end position="121"/>
    </location>
</feature>
<dbReference type="GO" id="GO:0008168">
    <property type="term" value="F:methyltransferase activity"/>
    <property type="evidence" value="ECO:0007669"/>
    <property type="project" value="UniProtKB-KW"/>
</dbReference>
<dbReference type="GO" id="GO:0032259">
    <property type="term" value="P:methylation"/>
    <property type="evidence" value="ECO:0007669"/>
    <property type="project" value="UniProtKB-KW"/>
</dbReference>
<dbReference type="OrthoDB" id="358909at2157"/>
<dbReference type="Proteomes" id="UP000582213">
    <property type="component" value="Unassembled WGS sequence"/>
</dbReference>
<reference evidence="2 5" key="2">
    <citation type="submission" date="2020-08" db="EMBL/GenBank/DDBJ databases">
        <title>Genomic Encyclopedia of Type Strains, Phase IV (KMG-IV): sequencing the most valuable type-strain genomes for metagenomic binning, comparative biology and taxonomic classification.</title>
        <authorList>
            <person name="Goeker M."/>
        </authorList>
    </citation>
    <scope>NUCLEOTIDE SEQUENCE [LARGE SCALE GENOMIC DNA]</scope>
    <source>
        <strain evidence="2 5">DSM 12421</strain>
    </source>
</reference>
<dbReference type="Proteomes" id="UP000427373">
    <property type="component" value="Chromosome"/>
</dbReference>
<dbReference type="InterPro" id="IPR007848">
    <property type="entry name" value="Small_mtfrase_dom"/>
</dbReference>
<keyword evidence="4" id="KW-1185">Reference proteome</keyword>
<dbReference type="SUPFAM" id="SSF53335">
    <property type="entry name" value="S-adenosyl-L-methionine-dependent methyltransferases"/>
    <property type="match status" value="1"/>
</dbReference>